<evidence type="ECO:0000256" key="1">
    <source>
        <dbReference type="SAM" id="Phobius"/>
    </source>
</evidence>
<gene>
    <name evidence="2" type="ORF">WT56_32820</name>
</gene>
<keyword evidence="1" id="KW-1133">Transmembrane helix</keyword>
<evidence type="ECO:0000313" key="2">
    <source>
        <dbReference type="EMBL" id="KWF17272.1"/>
    </source>
</evidence>
<dbReference type="EMBL" id="LPJR01000095">
    <property type="protein sequence ID" value="KWF17272.1"/>
    <property type="molecule type" value="Genomic_DNA"/>
</dbReference>
<dbReference type="OrthoDB" id="9017368at2"/>
<proteinExistence type="predicted"/>
<accession>A0A132E7L6</accession>
<feature type="transmembrane region" description="Helical" evidence="1">
    <location>
        <begin position="12"/>
        <end position="34"/>
    </location>
</feature>
<evidence type="ECO:0000313" key="3">
    <source>
        <dbReference type="Proteomes" id="UP000062912"/>
    </source>
</evidence>
<reference evidence="2 3" key="1">
    <citation type="submission" date="2015-11" db="EMBL/GenBank/DDBJ databases">
        <title>Expanding the genomic diversity of Burkholderia species for the development of highly accurate diagnostics.</title>
        <authorList>
            <person name="Sahl J."/>
            <person name="Keim P."/>
            <person name="Wagner D."/>
        </authorList>
    </citation>
    <scope>NUCLEOTIDE SEQUENCE [LARGE SCALE GENOMIC DNA]</scope>
    <source>
        <strain evidence="2 3">MSMB368WGS</strain>
    </source>
</reference>
<dbReference type="AlphaFoldDB" id="A0A132E7L6"/>
<name>A0A132E7L6_9BURK</name>
<dbReference type="RefSeq" id="WP_060247149.1">
    <property type="nucleotide sequence ID" value="NZ_LPJR01000095.1"/>
</dbReference>
<feature type="transmembrane region" description="Helical" evidence="1">
    <location>
        <begin position="46"/>
        <end position="67"/>
    </location>
</feature>
<comment type="caution">
    <text evidence="2">The sequence shown here is derived from an EMBL/GenBank/DDBJ whole genome shotgun (WGS) entry which is preliminary data.</text>
</comment>
<protein>
    <submittedName>
        <fullName evidence="2">Uncharacterized protein</fullName>
    </submittedName>
</protein>
<sequence>MSDIGIELPAWVIPVMFGVIYWPLTLFFGCLSLYVGVLRVRGFARIVFIALALPLIADAGLGIYYAIAGY</sequence>
<organism evidence="2 3">
    <name type="scientific">Burkholderia pseudomultivorans</name>
    <dbReference type="NCBI Taxonomy" id="1207504"/>
    <lineage>
        <taxon>Bacteria</taxon>
        <taxon>Pseudomonadati</taxon>
        <taxon>Pseudomonadota</taxon>
        <taxon>Betaproteobacteria</taxon>
        <taxon>Burkholderiales</taxon>
        <taxon>Burkholderiaceae</taxon>
        <taxon>Burkholderia</taxon>
        <taxon>Burkholderia cepacia complex</taxon>
    </lineage>
</organism>
<keyword evidence="1" id="KW-0472">Membrane</keyword>
<keyword evidence="1" id="KW-0812">Transmembrane</keyword>
<dbReference type="Proteomes" id="UP000062912">
    <property type="component" value="Unassembled WGS sequence"/>
</dbReference>